<reference evidence="3" key="1">
    <citation type="submission" date="2014-04" db="EMBL/GenBank/DDBJ databases">
        <title>Evolutionary Origins and Diversification of the Mycorrhizal Mutualists.</title>
        <authorList>
            <consortium name="DOE Joint Genome Institute"/>
            <consortium name="Mycorrhizal Genomics Consortium"/>
            <person name="Kohler A."/>
            <person name="Kuo A."/>
            <person name="Nagy L.G."/>
            <person name="Floudas D."/>
            <person name="Copeland A."/>
            <person name="Barry K.W."/>
            <person name="Cichocki N."/>
            <person name="Veneault-Fourrey C."/>
            <person name="LaButti K."/>
            <person name="Lindquist E.A."/>
            <person name="Lipzen A."/>
            <person name="Lundell T."/>
            <person name="Morin E."/>
            <person name="Murat C."/>
            <person name="Riley R."/>
            <person name="Ohm R."/>
            <person name="Sun H."/>
            <person name="Tunlid A."/>
            <person name="Henrissat B."/>
            <person name="Grigoriev I.V."/>
            <person name="Hibbett D.S."/>
            <person name="Martin F."/>
        </authorList>
    </citation>
    <scope>NUCLEOTIDE SEQUENCE [LARGE SCALE GENOMIC DNA]</scope>
    <source>
        <strain evidence="3">FD-334 SS-4</strain>
    </source>
</reference>
<feature type="non-terminal residue" evidence="2">
    <location>
        <position position="160"/>
    </location>
</feature>
<feature type="region of interest" description="Disordered" evidence="1">
    <location>
        <begin position="61"/>
        <end position="83"/>
    </location>
</feature>
<feature type="non-terminal residue" evidence="2">
    <location>
        <position position="1"/>
    </location>
</feature>
<sequence length="160" mass="18191">LIIVLPDMPMELRQDALLHLRNAFQHDVLQQTDSAEAGEKFKYPTLHFGWYNRCAKQGKDVPGDVDPAGHRRKGKTRSSKTAQCQPFTTEELQENAKAYTILSECFKKMFEWLAAAVQLFLPAEYEILAQYAEVLPADAHCPAYPFSNFVINFNVTTTVH</sequence>
<keyword evidence="3" id="KW-1185">Reference proteome</keyword>
<dbReference type="AlphaFoldDB" id="A0A0D2P8W7"/>
<evidence type="ECO:0000313" key="3">
    <source>
        <dbReference type="Proteomes" id="UP000054270"/>
    </source>
</evidence>
<dbReference type="EMBL" id="KN817615">
    <property type="protein sequence ID" value="KJA16790.1"/>
    <property type="molecule type" value="Genomic_DNA"/>
</dbReference>
<protein>
    <submittedName>
        <fullName evidence="2">Uncharacterized protein</fullName>
    </submittedName>
</protein>
<dbReference type="OrthoDB" id="3017944at2759"/>
<evidence type="ECO:0000256" key="1">
    <source>
        <dbReference type="SAM" id="MobiDB-lite"/>
    </source>
</evidence>
<accession>A0A0D2P8W7</accession>
<proteinExistence type="predicted"/>
<name>A0A0D2P8W7_HYPSF</name>
<dbReference type="STRING" id="945553.A0A0D2P8W7"/>
<gene>
    <name evidence="2" type="ORF">HYPSUDRAFT_103625</name>
</gene>
<evidence type="ECO:0000313" key="2">
    <source>
        <dbReference type="EMBL" id="KJA16790.1"/>
    </source>
</evidence>
<dbReference type="Proteomes" id="UP000054270">
    <property type="component" value="Unassembled WGS sequence"/>
</dbReference>
<dbReference type="OMA" id="TILSECF"/>
<organism evidence="2 3">
    <name type="scientific">Hypholoma sublateritium (strain FD-334 SS-4)</name>
    <dbReference type="NCBI Taxonomy" id="945553"/>
    <lineage>
        <taxon>Eukaryota</taxon>
        <taxon>Fungi</taxon>
        <taxon>Dikarya</taxon>
        <taxon>Basidiomycota</taxon>
        <taxon>Agaricomycotina</taxon>
        <taxon>Agaricomycetes</taxon>
        <taxon>Agaricomycetidae</taxon>
        <taxon>Agaricales</taxon>
        <taxon>Agaricineae</taxon>
        <taxon>Strophariaceae</taxon>
        <taxon>Hypholoma</taxon>
    </lineage>
</organism>